<dbReference type="PANTHER" id="PTHR19328:SF75">
    <property type="entry name" value="ALDOSE SUGAR DEHYDROGENASE YLII"/>
    <property type="match status" value="1"/>
</dbReference>
<dbReference type="PANTHER" id="PTHR19328">
    <property type="entry name" value="HEDGEHOG-INTERACTING PROTEIN"/>
    <property type="match status" value="1"/>
</dbReference>
<dbReference type="InterPro" id="IPR011042">
    <property type="entry name" value="6-blade_b-propeller_TolB-like"/>
</dbReference>
<feature type="chain" id="PRO_5045673140" evidence="1">
    <location>
        <begin position="21"/>
        <end position="414"/>
    </location>
</feature>
<evidence type="ECO:0000256" key="1">
    <source>
        <dbReference type="SAM" id="SignalP"/>
    </source>
</evidence>
<organism evidence="3 4">
    <name type="scientific">Lysobacter hankyongensis</name>
    <dbReference type="NCBI Taxonomy" id="1176535"/>
    <lineage>
        <taxon>Bacteria</taxon>
        <taxon>Pseudomonadati</taxon>
        <taxon>Pseudomonadota</taxon>
        <taxon>Gammaproteobacteria</taxon>
        <taxon>Lysobacterales</taxon>
        <taxon>Lysobacteraceae</taxon>
        <taxon>Lysobacter</taxon>
    </lineage>
</organism>
<keyword evidence="4" id="KW-1185">Reference proteome</keyword>
<feature type="signal peptide" evidence="1">
    <location>
        <begin position="1"/>
        <end position="20"/>
    </location>
</feature>
<name>A0ABP9BZJ9_9GAMM</name>
<reference evidence="4" key="1">
    <citation type="journal article" date="2019" name="Int. J. Syst. Evol. Microbiol.">
        <title>The Global Catalogue of Microorganisms (GCM) 10K type strain sequencing project: providing services to taxonomists for standard genome sequencing and annotation.</title>
        <authorList>
            <consortium name="The Broad Institute Genomics Platform"/>
            <consortium name="The Broad Institute Genome Sequencing Center for Infectious Disease"/>
            <person name="Wu L."/>
            <person name="Ma J."/>
        </authorList>
    </citation>
    <scope>NUCLEOTIDE SEQUENCE [LARGE SCALE GENOMIC DNA]</scope>
    <source>
        <strain evidence="4">JCM 18204</strain>
    </source>
</reference>
<protein>
    <submittedName>
        <fullName evidence="3">Hydrophobic compound transporter HcuB</fullName>
    </submittedName>
</protein>
<gene>
    <name evidence="3" type="primary">hcuB</name>
    <name evidence="3" type="ORF">GCM10023307_30610</name>
</gene>
<dbReference type="InterPro" id="IPR011041">
    <property type="entry name" value="Quinoprot_gluc/sorb_DH_b-prop"/>
</dbReference>
<evidence type="ECO:0000313" key="3">
    <source>
        <dbReference type="EMBL" id="GAA4801900.1"/>
    </source>
</evidence>
<proteinExistence type="predicted"/>
<dbReference type="Gene3D" id="2.120.10.30">
    <property type="entry name" value="TolB, C-terminal domain"/>
    <property type="match status" value="1"/>
</dbReference>
<dbReference type="InterPro" id="IPR012938">
    <property type="entry name" value="Glc/Sorbosone_DH"/>
</dbReference>
<dbReference type="Proteomes" id="UP001499959">
    <property type="component" value="Unassembled WGS sequence"/>
</dbReference>
<feature type="domain" description="Glucose/Sorbosone dehydrogenase" evidence="2">
    <location>
        <begin position="71"/>
        <end position="406"/>
    </location>
</feature>
<dbReference type="SUPFAM" id="SSF50952">
    <property type="entry name" value="Soluble quinoprotein glucose dehydrogenase"/>
    <property type="match status" value="1"/>
</dbReference>
<evidence type="ECO:0000259" key="2">
    <source>
        <dbReference type="Pfam" id="PF07995"/>
    </source>
</evidence>
<keyword evidence="1" id="KW-0732">Signal</keyword>
<comment type="caution">
    <text evidence="3">The sequence shown here is derived from an EMBL/GenBank/DDBJ whole genome shotgun (WGS) entry which is preliminary data.</text>
</comment>
<dbReference type="EMBL" id="BAABJE010000017">
    <property type="protein sequence ID" value="GAA4801900.1"/>
    <property type="molecule type" value="Genomic_DNA"/>
</dbReference>
<dbReference type="PROSITE" id="PS51257">
    <property type="entry name" value="PROKAR_LIPOPROTEIN"/>
    <property type="match status" value="1"/>
</dbReference>
<dbReference type="RefSeq" id="WP_345304221.1">
    <property type="nucleotide sequence ID" value="NZ_BAABJE010000017.1"/>
</dbReference>
<dbReference type="Pfam" id="PF07995">
    <property type="entry name" value="GSDH"/>
    <property type="match status" value="1"/>
</dbReference>
<accession>A0ABP9BZJ9</accession>
<sequence>MSTTRHPMQASLFSSGLAHALPWLLIAALSACDRAPPPAPATPPQAVADAVPQPATSEKTAFAVVEVVTGLEHPWSLAFLPDGAMLVTERPGRLRRIGADGAVSAPIAGLPDIFVDGQAGLLDVVLSPTFAEDGLVYVSFAEPNLRGNKAGTAVARGRLEGDAARGYALRDVEVIYRQEPKLSSGTHVGSRLVFDDAGFLFVTQGENRVAEAAQDLDKLQGKLVRIRPDGSVPDDNPFVGRDGARPEIWSYGHRNMQGAALHPVTRRLWTSEHGPMGGDELNIPEPGRNYGWPVVTHGVDYSGSPVKGSVGQAAEGMTPPHHVWPVSPAVSGMLFYSGKAFPAWKGNLFVGALAKSALIRLELDGDRIVHEERLLTDRHQRIRDVREGPDGAIYLLVDDPNGKVLRLQPATETP</sequence>
<evidence type="ECO:0000313" key="4">
    <source>
        <dbReference type="Proteomes" id="UP001499959"/>
    </source>
</evidence>